<gene>
    <name evidence="3" type="ORF">SAMN02745751_00944</name>
</gene>
<dbReference type="RefSeq" id="WP_073047921.1">
    <property type="nucleotide sequence ID" value="NZ_FQZL01000006.1"/>
</dbReference>
<keyword evidence="2" id="KW-0812">Transmembrane</keyword>
<accession>A0A1M6DJV0</accession>
<evidence type="ECO:0000313" key="4">
    <source>
        <dbReference type="Proteomes" id="UP000184052"/>
    </source>
</evidence>
<evidence type="ECO:0000256" key="1">
    <source>
        <dbReference type="ARBA" id="ARBA00010894"/>
    </source>
</evidence>
<dbReference type="GO" id="GO:0016020">
    <property type="term" value="C:membrane"/>
    <property type="evidence" value="ECO:0007669"/>
    <property type="project" value="InterPro"/>
</dbReference>
<proteinExistence type="inferred from homology"/>
<dbReference type="EMBL" id="FQZL01000006">
    <property type="protein sequence ID" value="SHI73472.1"/>
    <property type="molecule type" value="Genomic_DNA"/>
</dbReference>
<dbReference type="PANTHER" id="PTHR33219">
    <property type="entry name" value="YLMG HOMOLOG PROTEIN 2, CHLOROPLASTIC"/>
    <property type="match status" value="1"/>
</dbReference>
<dbReference type="Pfam" id="PF02325">
    <property type="entry name" value="CCB3_YggT"/>
    <property type="match status" value="1"/>
</dbReference>
<dbReference type="Proteomes" id="UP000184052">
    <property type="component" value="Unassembled WGS sequence"/>
</dbReference>
<comment type="similarity">
    <text evidence="1">Belongs to the YggT family.</text>
</comment>
<dbReference type="InterPro" id="IPR003425">
    <property type="entry name" value="CCB3/YggT"/>
</dbReference>
<name>A0A1M6DJV0_9FIRM</name>
<keyword evidence="4" id="KW-1185">Reference proteome</keyword>
<keyword evidence="2" id="KW-0472">Membrane</keyword>
<dbReference type="PANTHER" id="PTHR33219:SF14">
    <property type="entry name" value="PROTEIN COFACTOR ASSEMBLY OF COMPLEX C SUBUNIT B CCB3, CHLOROPLASTIC-RELATED"/>
    <property type="match status" value="1"/>
</dbReference>
<dbReference type="AlphaFoldDB" id="A0A1M6DJV0"/>
<feature type="transmembrane region" description="Helical" evidence="2">
    <location>
        <begin position="67"/>
        <end position="86"/>
    </location>
</feature>
<organism evidence="3 4">
    <name type="scientific">Dethiosulfatibacter aminovorans DSM 17477</name>
    <dbReference type="NCBI Taxonomy" id="1121476"/>
    <lineage>
        <taxon>Bacteria</taxon>
        <taxon>Bacillati</taxon>
        <taxon>Bacillota</taxon>
        <taxon>Tissierellia</taxon>
        <taxon>Dethiosulfatibacter</taxon>
    </lineage>
</organism>
<dbReference type="STRING" id="1121476.SAMN02745751_00944"/>
<protein>
    <submittedName>
        <fullName evidence="3">YggT family protein</fullName>
    </submittedName>
</protein>
<evidence type="ECO:0000256" key="2">
    <source>
        <dbReference type="SAM" id="Phobius"/>
    </source>
</evidence>
<keyword evidence="2" id="KW-1133">Transmembrane helix</keyword>
<dbReference type="OrthoDB" id="283553at2"/>
<sequence length="87" mass="9919">MILIVRTLDKVFDIIELLILARIIISYIPNLRGSQITEIIYQLTEPILHPVRELLYKIGLNKGMIDFSPIGAFLLLAVIRSLLFSLV</sequence>
<evidence type="ECO:0000313" key="3">
    <source>
        <dbReference type="EMBL" id="SHI73472.1"/>
    </source>
</evidence>
<reference evidence="3 4" key="1">
    <citation type="submission" date="2016-11" db="EMBL/GenBank/DDBJ databases">
        <authorList>
            <person name="Jaros S."/>
            <person name="Januszkiewicz K."/>
            <person name="Wedrychowicz H."/>
        </authorList>
    </citation>
    <scope>NUCLEOTIDE SEQUENCE [LARGE SCALE GENOMIC DNA]</scope>
    <source>
        <strain evidence="3 4">DSM 17477</strain>
    </source>
</reference>